<sequence length="113" mass="12746">MTKQIISMSMARQMKRPFAGPMLREQRGKWSMEEREWLAMNYDVVPDAEYAAYIERQRRAARSGLEKAVEAVKERIADVVGGPAAAPVAPKKQRPQAPAAAPTVDPRKRTFFT</sequence>
<organism evidence="2 3">
    <name type="scientific">Variovorax robiniae</name>
    <dbReference type="NCBI Taxonomy" id="1836199"/>
    <lineage>
        <taxon>Bacteria</taxon>
        <taxon>Pseudomonadati</taxon>
        <taxon>Pseudomonadota</taxon>
        <taxon>Betaproteobacteria</taxon>
        <taxon>Burkholderiales</taxon>
        <taxon>Comamonadaceae</taxon>
        <taxon>Variovorax</taxon>
    </lineage>
</organism>
<dbReference type="RefSeq" id="WP_340336441.1">
    <property type="nucleotide sequence ID" value="NZ_JBBKZS010000007.1"/>
</dbReference>
<protein>
    <submittedName>
        <fullName evidence="2">Uncharacterized protein</fullName>
    </submittedName>
</protein>
<dbReference type="Proteomes" id="UP001367030">
    <property type="component" value="Unassembled WGS sequence"/>
</dbReference>
<accession>A0ABU8X965</accession>
<feature type="compositionally biased region" description="Low complexity" evidence="1">
    <location>
        <begin position="83"/>
        <end position="102"/>
    </location>
</feature>
<name>A0ABU8X965_9BURK</name>
<comment type="caution">
    <text evidence="2">The sequence shown here is derived from an EMBL/GenBank/DDBJ whole genome shotgun (WGS) entry which is preliminary data.</text>
</comment>
<evidence type="ECO:0000256" key="1">
    <source>
        <dbReference type="SAM" id="MobiDB-lite"/>
    </source>
</evidence>
<feature type="region of interest" description="Disordered" evidence="1">
    <location>
        <begin position="83"/>
        <end position="113"/>
    </location>
</feature>
<dbReference type="EMBL" id="JBBKZS010000007">
    <property type="protein sequence ID" value="MEJ8856361.1"/>
    <property type="molecule type" value="Genomic_DNA"/>
</dbReference>
<evidence type="ECO:0000313" key="3">
    <source>
        <dbReference type="Proteomes" id="UP001367030"/>
    </source>
</evidence>
<gene>
    <name evidence="2" type="ORF">WKW79_17405</name>
</gene>
<proteinExistence type="predicted"/>
<evidence type="ECO:0000313" key="2">
    <source>
        <dbReference type="EMBL" id="MEJ8856361.1"/>
    </source>
</evidence>
<reference evidence="2 3" key="1">
    <citation type="submission" date="2024-03" db="EMBL/GenBank/DDBJ databases">
        <title>Novel species of the genus Variovorax.</title>
        <authorList>
            <person name="Liu Q."/>
            <person name="Xin Y.-H."/>
        </authorList>
    </citation>
    <scope>NUCLEOTIDE SEQUENCE [LARGE SCALE GENOMIC DNA]</scope>
    <source>
        <strain evidence="2 3">KACC 18901</strain>
    </source>
</reference>
<keyword evidence="3" id="KW-1185">Reference proteome</keyword>